<feature type="compositionally biased region" description="Basic and acidic residues" evidence="1">
    <location>
        <begin position="470"/>
        <end position="489"/>
    </location>
</feature>
<feature type="compositionally biased region" description="Polar residues" evidence="1">
    <location>
        <begin position="492"/>
        <end position="534"/>
    </location>
</feature>
<proteinExistence type="predicted"/>
<evidence type="ECO:0000313" key="2">
    <source>
        <dbReference type="EMBL" id="TGO54816.1"/>
    </source>
</evidence>
<reference evidence="2 3" key="1">
    <citation type="submission" date="2017-12" db="EMBL/GenBank/DDBJ databases">
        <title>Comparative genomics of Botrytis spp.</title>
        <authorList>
            <person name="Valero-Jimenez C.A."/>
            <person name="Tapia P."/>
            <person name="Veloso J."/>
            <person name="Silva-Moreno E."/>
            <person name="Staats M."/>
            <person name="Valdes J.H."/>
            <person name="Van Kan J.A.L."/>
        </authorList>
    </citation>
    <scope>NUCLEOTIDE SEQUENCE [LARGE SCALE GENOMIC DNA]</scope>
    <source>
        <strain evidence="2 3">MUCL2120</strain>
    </source>
</reference>
<gene>
    <name evidence="2" type="ORF">BOTNAR_0258g00090</name>
</gene>
<dbReference type="AlphaFoldDB" id="A0A4Z1I0F0"/>
<organism evidence="2 3">
    <name type="scientific">Botryotinia narcissicola</name>
    <dbReference type="NCBI Taxonomy" id="278944"/>
    <lineage>
        <taxon>Eukaryota</taxon>
        <taxon>Fungi</taxon>
        <taxon>Dikarya</taxon>
        <taxon>Ascomycota</taxon>
        <taxon>Pezizomycotina</taxon>
        <taxon>Leotiomycetes</taxon>
        <taxon>Helotiales</taxon>
        <taxon>Sclerotiniaceae</taxon>
        <taxon>Botryotinia</taxon>
    </lineage>
</organism>
<evidence type="ECO:0000313" key="3">
    <source>
        <dbReference type="Proteomes" id="UP000297452"/>
    </source>
</evidence>
<dbReference type="Proteomes" id="UP000297452">
    <property type="component" value="Unassembled WGS sequence"/>
</dbReference>
<feature type="compositionally biased region" description="Basic and acidic residues" evidence="1">
    <location>
        <begin position="349"/>
        <end position="361"/>
    </location>
</feature>
<feature type="region of interest" description="Disordered" evidence="1">
    <location>
        <begin position="349"/>
        <end position="383"/>
    </location>
</feature>
<comment type="caution">
    <text evidence="2">The sequence shown here is derived from an EMBL/GenBank/DDBJ whole genome shotgun (WGS) entry which is preliminary data.</text>
</comment>
<feature type="region of interest" description="Disordered" evidence="1">
    <location>
        <begin position="257"/>
        <end position="280"/>
    </location>
</feature>
<feature type="region of interest" description="Disordered" evidence="1">
    <location>
        <begin position="648"/>
        <end position="685"/>
    </location>
</feature>
<feature type="compositionally biased region" description="Polar residues" evidence="1">
    <location>
        <begin position="716"/>
        <end position="728"/>
    </location>
</feature>
<dbReference type="EMBL" id="PQXJ01000258">
    <property type="protein sequence ID" value="TGO54816.1"/>
    <property type="molecule type" value="Genomic_DNA"/>
</dbReference>
<accession>A0A4Z1I0F0</accession>
<feature type="region of interest" description="Disordered" evidence="1">
    <location>
        <begin position="316"/>
        <end position="336"/>
    </location>
</feature>
<sequence>MLNPFARSKNDLPSMNRHSITAWAHDIIDELQRIGILNPGNEKAADDLLLVYQNMLQFYSWVSTRPRVQITHAQGPVEQPWTPNDIFASAHKVWTDLEWELRLEKDGAFIDQMIDHLGWFWNIKNNLVNQARHTRALYVLPNLETIAEAANYARISSIDRVNTMQIPEARTLPLGNHFPRPMAPASRDNPRNLQALLTGPSTRRGNSGDNVMHPSRTYSSGIPSILQPNAGHLQLPRYSQSLQEQPQPALPITLSVKGKQSDSSHPGVHYQPPTARDKPSRNIFNMVGAKYNDGIGYSQASQVPVGFILPAPQIRDDRYPNRAQGFGGGSKRPVTSLTGLEPVFSGRDKHGQDLTTSHEEQLTLSHSGTARTKTRNRFSDARNSVSAQDKAVIVILDTPSPESTDSRIESLRSRDYACHPSSPVLSPGAGYEVTHLSSAMIPHVHSKDRTRHFSFPVSPGTPVNSPINQREIKSAEAKKIRSEPLDRRSTKLAHSSTGGKKQKRATNTDGNKVNATENDLNTPKRNMTVSTNDNQGYMKINNAAKDKETRFISVNVKQDDKTTHLQKVITKGTEPSNEAYITVSDSNNKRLKINNNLTTFSVHASPYTSFLRQYRPSNPNSSTGLGVIPQSAEDNMVGAKVVGGGHIGEKIGSEKSVGEKALDESKTGSKPVNQNSTNENSVSTKSIIEKSFNGDSAGDKLMVEAPILKDAISAETSGNEHVSDNLANNKVLPSKNNKSKSLYRPFSMR</sequence>
<feature type="region of interest" description="Disordered" evidence="1">
    <location>
        <begin position="716"/>
        <end position="749"/>
    </location>
</feature>
<feature type="region of interest" description="Disordered" evidence="1">
    <location>
        <begin position="454"/>
        <end position="534"/>
    </location>
</feature>
<feature type="compositionally biased region" description="Polar residues" evidence="1">
    <location>
        <begin position="362"/>
        <end position="371"/>
    </location>
</feature>
<keyword evidence="3" id="KW-1185">Reference proteome</keyword>
<dbReference type="OrthoDB" id="3525132at2759"/>
<protein>
    <submittedName>
        <fullName evidence="2">Uncharacterized protein</fullName>
    </submittedName>
</protein>
<name>A0A4Z1I0F0_9HELO</name>
<feature type="compositionally biased region" description="Basic and acidic residues" evidence="1">
    <location>
        <begin position="648"/>
        <end position="667"/>
    </location>
</feature>
<feature type="compositionally biased region" description="Polar residues" evidence="1">
    <location>
        <begin position="668"/>
        <end position="685"/>
    </location>
</feature>
<evidence type="ECO:0000256" key="1">
    <source>
        <dbReference type="SAM" id="MobiDB-lite"/>
    </source>
</evidence>